<reference evidence="4" key="1">
    <citation type="journal article" date="2019" name="bioRxiv">
        <title>The Genome of the Zebra Mussel, Dreissena polymorpha: A Resource for Invasive Species Research.</title>
        <authorList>
            <person name="McCartney M.A."/>
            <person name="Auch B."/>
            <person name="Kono T."/>
            <person name="Mallez S."/>
            <person name="Zhang Y."/>
            <person name="Obille A."/>
            <person name="Becker A."/>
            <person name="Abrahante J.E."/>
            <person name="Garbe J."/>
            <person name="Badalamenti J.P."/>
            <person name="Herman A."/>
            <person name="Mangelson H."/>
            <person name="Liachko I."/>
            <person name="Sullivan S."/>
            <person name="Sone E.D."/>
            <person name="Koren S."/>
            <person name="Silverstein K.A.T."/>
            <person name="Beckman K.B."/>
            <person name="Gohl D.M."/>
        </authorList>
    </citation>
    <scope>NUCLEOTIDE SEQUENCE</scope>
    <source>
        <strain evidence="4">Duluth1</strain>
        <tissue evidence="4">Whole animal</tissue>
    </source>
</reference>
<evidence type="ECO:0000256" key="2">
    <source>
        <dbReference type="PROSITE-ProRule" id="PRU00302"/>
    </source>
</evidence>
<comment type="caution">
    <text evidence="4">The sequence shown here is derived from an EMBL/GenBank/DDBJ whole genome shotgun (WGS) entry which is preliminary data.</text>
</comment>
<dbReference type="EMBL" id="JAIWYP010000002">
    <property type="protein sequence ID" value="KAH3873871.1"/>
    <property type="molecule type" value="Genomic_DNA"/>
</dbReference>
<dbReference type="CDD" id="cd00033">
    <property type="entry name" value="CCP"/>
    <property type="match status" value="1"/>
</dbReference>
<evidence type="ECO:0000313" key="5">
    <source>
        <dbReference type="Proteomes" id="UP000828390"/>
    </source>
</evidence>
<keyword evidence="1 2" id="KW-1015">Disulfide bond</keyword>
<evidence type="ECO:0000256" key="1">
    <source>
        <dbReference type="ARBA" id="ARBA00023157"/>
    </source>
</evidence>
<protein>
    <recommendedName>
        <fullName evidence="3">Sushi domain-containing protein</fullName>
    </recommendedName>
</protein>
<keyword evidence="5" id="KW-1185">Reference proteome</keyword>
<accession>A0A9D4RM18</accession>
<keyword evidence="2" id="KW-0768">Sushi</keyword>
<evidence type="ECO:0000313" key="4">
    <source>
        <dbReference type="EMBL" id="KAH3873871.1"/>
    </source>
</evidence>
<comment type="caution">
    <text evidence="2">Lacks conserved residue(s) required for the propagation of feature annotation.</text>
</comment>
<feature type="disulfide bond" evidence="2">
    <location>
        <begin position="25"/>
        <end position="52"/>
    </location>
</feature>
<gene>
    <name evidence="4" type="ORF">DPMN_037111</name>
</gene>
<name>A0A9D4RM18_DREPO</name>
<dbReference type="InterPro" id="IPR035976">
    <property type="entry name" value="Sushi/SCR/CCP_sf"/>
</dbReference>
<dbReference type="Pfam" id="PF00084">
    <property type="entry name" value="Sushi"/>
    <property type="match status" value="1"/>
</dbReference>
<dbReference type="Gene3D" id="2.10.70.10">
    <property type="entry name" value="Complement Module, domain 1"/>
    <property type="match status" value="1"/>
</dbReference>
<evidence type="ECO:0000259" key="3">
    <source>
        <dbReference type="PROSITE" id="PS50923"/>
    </source>
</evidence>
<organism evidence="4 5">
    <name type="scientific">Dreissena polymorpha</name>
    <name type="common">Zebra mussel</name>
    <name type="synonym">Mytilus polymorpha</name>
    <dbReference type="NCBI Taxonomy" id="45954"/>
    <lineage>
        <taxon>Eukaryota</taxon>
        <taxon>Metazoa</taxon>
        <taxon>Spiralia</taxon>
        <taxon>Lophotrochozoa</taxon>
        <taxon>Mollusca</taxon>
        <taxon>Bivalvia</taxon>
        <taxon>Autobranchia</taxon>
        <taxon>Heteroconchia</taxon>
        <taxon>Euheterodonta</taxon>
        <taxon>Imparidentia</taxon>
        <taxon>Neoheterodontei</taxon>
        <taxon>Myida</taxon>
        <taxon>Dreissenoidea</taxon>
        <taxon>Dreissenidae</taxon>
        <taxon>Dreissena</taxon>
    </lineage>
</organism>
<proteinExistence type="predicted"/>
<feature type="domain" description="Sushi" evidence="3">
    <location>
        <begin position="1"/>
        <end position="54"/>
    </location>
</feature>
<dbReference type="Proteomes" id="UP000828390">
    <property type="component" value="Unassembled WGS sequence"/>
</dbReference>
<dbReference type="AlphaFoldDB" id="A0A9D4RM18"/>
<dbReference type="InterPro" id="IPR000436">
    <property type="entry name" value="Sushi_SCR_CCP_dom"/>
</dbReference>
<dbReference type="SUPFAM" id="SSF57535">
    <property type="entry name" value="Complement control module/SCR domain"/>
    <property type="match status" value="1"/>
</dbReference>
<dbReference type="PROSITE" id="PS50923">
    <property type="entry name" value="SUSHI"/>
    <property type="match status" value="1"/>
</dbReference>
<sequence>MSSSEGLSYVVSAASRGQSMASFQCADGYSIEGAVQTTCLRNGTWDIEQSNCGNTLIFWD</sequence>
<reference evidence="4" key="2">
    <citation type="submission" date="2020-11" db="EMBL/GenBank/DDBJ databases">
        <authorList>
            <person name="McCartney M.A."/>
            <person name="Auch B."/>
            <person name="Kono T."/>
            <person name="Mallez S."/>
            <person name="Becker A."/>
            <person name="Gohl D.M."/>
            <person name="Silverstein K.A.T."/>
            <person name="Koren S."/>
            <person name="Bechman K.B."/>
            <person name="Herman A."/>
            <person name="Abrahante J.E."/>
            <person name="Garbe J."/>
        </authorList>
    </citation>
    <scope>NUCLEOTIDE SEQUENCE</scope>
    <source>
        <strain evidence="4">Duluth1</strain>
        <tissue evidence="4">Whole animal</tissue>
    </source>
</reference>